<accession>A0ABR0S3N8</accession>
<evidence type="ECO:0000256" key="2">
    <source>
        <dbReference type="SAM" id="SignalP"/>
    </source>
</evidence>
<dbReference type="GeneID" id="89994654"/>
<evidence type="ECO:0000313" key="4">
    <source>
        <dbReference type="Proteomes" id="UP001334248"/>
    </source>
</evidence>
<comment type="caution">
    <text evidence="3">The sequence shown here is derived from an EMBL/GenBank/DDBJ whole genome shotgun (WGS) entry which is preliminary data.</text>
</comment>
<keyword evidence="2" id="KW-0732">Signal</keyword>
<sequence length="221" mass="22178">MAPSRRNVLAATLIIASTAAALPQQKVDTGMPVLSQATATSAEAWQTSSAQQWWTPSASQSQWDWNTWSASQAQSTPVALAVSAPASSAPAVITSQSSAPYSNPFTVYTSMTDSRGVITGMPAVATSQPSQADVATVCSGCASVMSAQESWSSMVSSIYSTSTPVPTSASSTMSSATSASSTGSSASSSPTFEQSTGAASRSAVLSGGAVLAMIATVVALL</sequence>
<feature type="chain" id="PRO_5046577913" evidence="2">
    <location>
        <begin position="22"/>
        <end position="221"/>
    </location>
</feature>
<dbReference type="RefSeq" id="XP_064735149.1">
    <property type="nucleotide sequence ID" value="XM_064869652.1"/>
</dbReference>
<dbReference type="Proteomes" id="UP001334248">
    <property type="component" value="Unassembled WGS sequence"/>
</dbReference>
<organism evidence="3 4">
    <name type="scientific">Knufia obscura</name>
    <dbReference type="NCBI Taxonomy" id="1635080"/>
    <lineage>
        <taxon>Eukaryota</taxon>
        <taxon>Fungi</taxon>
        <taxon>Dikarya</taxon>
        <taxon>Ascomycota</taxon>
        <taxon>Pezizomycotina</taxon>
        <taxon>Eurotiomycetes</taxon>
        <taxon>Chaetothyriomycetidae</taxon>
        <taxon>Chaetothyriales</taxon>
        <taxon>Trichomeriaceae</taxon>
        <taxon>Knufia</taxon>
    </lineage>
</organism>
<protein>
    <submittedName>
        <fullName evidence="3">Uncharacterized protein</fullName>
    </submittedName>
</protein>
<evidence type="ECO:0000313" key="3">
    <source>
        <dbReference type="EMBL" id="KAK5947059.1"/>
    </source>
</evidence>
<evidence type="ECO:0000256" key="1">
    <source>
        <dbReference type="SAM" id="MobiDB-lite"/>
    </source>
</evidence>
<dbReference type="InterPro" id="IPR006311">
    <property type="entry name" value="TAT_signal"/>
</dbReference>
<dbReference type="EMBL" id="JAVHJV010000001">
    <property type="protein sequence ID" value="KAK5947059.1"/>
    <property type="molecule type" value="Genomic_DNA"/>
</dbReference>
<feature type="region of interest" description="Disordered" evidence="1">
    <location>
        <begin position="169"/>
        <end position="193"/>
    </location>
</feature>
<keyword evidence="4" id="KW-1185">Reference proteome</keyword>
<dbReference type="PROSITE" id="PS51318">
    <property type="entry name" value="TAT"/>
    <property type="match status" value="1"/>
</dbReference>
<reference evidence="3 4" key="1">
    <citation type="journal article" date="2023" name="Res Sq">
        <title>Genomic and morphological characterization of Knufia obscura isolated from the Mars 2020 spacecraft assembly facility.</title>
        <authorList>
            <person name="Chander A.M."/>
            <person name="Teixeira M.M."/>
            <person name="Singh N.K."/>
            <person name="Williams M.P."/>
            <person name="Parker C.W."/>
            <person name="Leo P."/>
            <person name="Stajich J.E."/>
            <person name="Torok T."/>
            <person name="Tighe S."/>
            <person name="Mason C.E."/>
            <person name="Venkateswaran K."/>
        </authorList>
    </citation>
    <scope>NUCLEOTIDE SEQUENCE [LARGE SCALE GENOMIC DNA]</scope>
    <source>
        <strain evidence="3 4">CCFEE 5817</strain>
    </source>
</reference>
<feature type="signal peptide" evidence="2">
    <location>
        <begin position="1"/>
        <end position="21"/>
    </location>
</feature>
<feature type="compositionally biased region" description="Low complexity" evidence="1">
    <location>
        <begin position="169"/>
        <end position="191"/>
    </location>
</feature>
<gene>
    <name evidence="3" type="ORF">PMZ80_001205</name>
</gene>
<name>A0ABR0S3N8_9EURO</name>
<proteinExistence type="predicted"/>